<evidence type="ECO:0000256" key="2">
    <source>
        <dbReference type="SAM" id="Phobius"/>
    </source>
</evidence>
<dbReference type="InParanoid" id="A0A0D0A392"/>
<evidence type="ECO:0000313" key="3">
    <source>
        <dbReference type="EMBL" id="KIK36171.1"/>
    </source>
</evidence>
<feature type="transmembrane region" description="Helical" evidence="2">
    <location>
        <begin position="20"/>
        <end position="40"/>
    </location>
</feature>
<dbReference type="AlphaFoldDB" id="A0A0D0A392"/>
<proteinExistence type="predicted"/>
<keyword evidence="2" id="KW-1133">Transmembrane helix</keyword>
<protein>
    <submittedName>
        <fullName evidence="3">Uncharacterized protein</fullName>
    </submittedName>
</protein>
<reference evidence="4" key="2">
    <citation type="submission" date="2015-01" db="EMBL/GenBank/DDBJ databases">
        <title>Evolutionary Origins and Diversification of the Mycorrhizal Mutualists.</title>
        <authorList>
            <consortium name="DOE Joint Genome Institute"/>
            <consortium name="Mycorrhizal Genomics Consortium"/>
            <person name="Kohler A."/>
            <person name="Kuo A."/>
            <person name="Nagy L.G."/>
            <person name="Floudas D."/>
            <person name="Copeland A."/>
            <person name="Barry K.W."/>
            <person name="Cichocki N."/>
            <person name="Veneault-Fourrey C."/>
            <person name="LaButti K."/>
            <person name="Lindquist E.A."/>
            <person name="Lipzen A."/>
            <person name="Lundell T."/>
            <person name="Morin E."/>
            <person name="Murat C."/>
            <person name="Riley R."/>
            <person name="Ohm R."/>
            <person name="Sun H."/>
            <person name="Tunlid A."/>
            <person name="Henrissat B."/>
            <person name="Grigoriev I.V."/>
            <person name="Hibbett D.S."/>
            <person name="Martin F."/>
        </authorList>
    </citation>
    <scope>NUCLEOTIDE SEQUENCE [LARGE SCALE GENOMIC DNA]</scope>
    <source>
        <strain evidence="4">UH-Slu-Lm8-n1</strain>
    </source>
</reference>
<feature type="region of interest" description="Disordered" evidence="1">
    <location>
        <begin position="55"/>
        <end position="74"/>
    </location>
</feature>
<keyword evidence="4" id="KW-1185">Reference proteome</keyword>
<keyword evidence="2" id="KW-0472">Membrane</keyword>
<evidence type="ECO:0000256" key="1">
    <source>
        <dbReference type="SAM" id="MobiDB-lite"/>
    </source>
</evidence>
<evidence type="ECO:0000313" key="4">
    <source>
        <dbReference type="Proteomes" id="UP000054485"/>
    </source>
</evidence>
<accession>A0A0D0A392</accession>
<dbReference type="EMBL" id="KN835553">
    <property type="protein sequence ID" value="KIK36171.1"/>
    <property type="molecule type" value="Genomic_DNA"/>
</dbReference>
<gene>
    <name evidence="3" type="ORF">CY34DRAFT_811489</name>
</gene>
<dbReference type="Proteomes" id="UP000054485">
    <property type="component" value="Unassembled WGS sequence"/>
</dbReference>
<name>A0A0D0A392_9AGAM</name>
<sequence>MIIPCLSQANSTLQRVRSALSLVIPLIFISCPSGLATAVNSRSSTALLMKSHPPWKIPIPTDRDGLRDPHPHEN</sequence>
<keyword evidence="2" id="KW-0812">Transmembrane</keyword>
<dbReference type="HOGENOM" id="CLU_2689462_0_0_1"/>
<reference evidence="3 4" key="1">
    <citation type="submission" date="2014-04" db="EMBL/GenBank/DDBJ databases">
        <authorList>
            <consortium name="DOE Joint Genome Institute"/>
            <person name="Kuo A."/>
            <person name="Ruytinx J."/>
            <person name="Rineau F."/>
            <person name="Colpaert J."/>
            <person name="Kohler A."/>
            <person name="Nagy L.G."/>
            <person name="Floudas D."/>
            <person name="Copeland A."/>
            <person name="Barry K.W."/>
            <person name="Cichocki N."/>
            <person name="Veneault-Fourrey C."/>
            <person name="LaButti K."/>
            <person name="Lindquist E.A."/>
            <person name="Lipzen A."/>
            <person name="Lundell T."/>
            <person name="Morin E."/>
            <person name="Murat C."/>
            <person name="Sun H."/>
            <person name="Tunlid A."/>
            <person name="Henrissat B."/>
            <person name="Grigoriev I.V."/>
            <person name="Hibbett D.S."/>
            <person name="Martin F."/>
            <person name="Nordberg H.P."/>
            <person name="Cantor M.N."/>
            <person name="Hua S.X."/>
        </authorList>
    </citation>
    <scope>NUCLEOTIDE SEQUENCE [LARGE SCALE GENOMIC DNA]</scope>
    <source>
        <strain evidence="3 4">UH-Slu-Lm8-n1</strain>
    </source>
</reference>
<organism evidence="3 4">
    <name type="scientific">Suillus luteus UH-Slu-Lm8-n1</name>
    <dbReference type="NCBI Taxonomy" id="930992"/>
    <lineage>
        <taxon>Eukaryota</taxon>
        <taxon>Fungi</taxon>
        <taxon>Dikarya</taxon>
        <taxon>Basidiomycota</taxon>
        <taxon>Agaricomycotina</taxon>
        <taxon>Agaricomycetes</taxon>
        <taxon>Agaricomycetidae</taxon>
        <taxon>Boletales</taxon>
        <taxon>Suillineae</taxon>
        <taxon>Suillaceae</taxon>
        <taxon>Suillus</taxon>
    </lineage>
</organism>
<feature type="compositionally biased region" description="Basic and acidic residues" evidence="1">
    <location>
        <begin position="61"/>
        <end position="74"/>
    </location>
</feature>